<name>A0A9D4GU82_DREPO</name>
<evidence type="ECO:0000313" key="3">
    <source>
        <dbReference type="Proteomes" id="UP000828390"/>
    </source>
</evidence>
<keyword evidence="3" id="KW-1185">Reference proteome</keyword>
<organism evidence="2 3">
    <name type="scientific">Dreissena polymorpha</name>
    <name type="common">Zebra mussel</name>
    <name type="synonym">Mytilus polymorpha</name>
    <dbReference type="NCBI Taxonomy" id="45954"/>
    <lineage>
        <taxon>Eukaryota</taxon>
        <taxon>Metazoa</taxon>
        <taxon>Spiralia</taxon>
        <taxon>Lophotrochozoa</taxon>
        <taxon>Mollusca</taxon>
        <taxon>Bivalvia</taxon>
        <taxon>Autobranchia</taxon>
        <taxon>Heteroconchia</taxon>
        <taxon>Euheterodonta</taxon>
        <taxon>Imparidentia</taxon>
        <taxon>Neoheterodontei</taxon>
        <taxon>Myida</taxon>
        <taxon>Dreissenoidea</taxon>
        <taxon>Dreissenidae</taxon>
        <taxon>Dreissena</taxon>
    </lineage>
</organism>
<sequence length="68" mass="7788">MPCMRTPLFKYGLELVSHRTAVVHGHGEINIQLRYPENKPCVAFSFNMQVRLVSYHNCVSDCATPHQD</sequence>
<proteinExistence type="predicted"/>
<dbReference type="EMBL" id="JAIWYP010000005">
    <property type="protein sequence ID" value="KAH3823756.1"/>
    <property type="molecule type" value="Genomic_DNA"/>
</dbReference>
<gene>
    <name evidence="2" type="ORF">DPMN_125577</name>
</gene>
<dbReference type="Proteomes" id="UP000828390">
    <property type="component" value="Unassembled WGS sequence"/>
</dbReference>
<evidence type="ECO:0000259" key="1">
    <source>
        <dbReference type="Pfam" id="PF23265"/>
    </source>
</evidence>
<accession>A0A9D4GU82</accession>
<dbReference type="InterPro" id="IPR056564">
    <property type="entry name" value="Ig-like_KY"/>
</dbReference>
<reference evidence="2" key="2">
    <citation type="submission" date="2020-11" db="EMBL/GenBank/DDBJ databases">
        <authorList>
            <person name="McCartney M.A."/>
            <person name="Auch B."/>
            <person name="Kono T."/>
            <person name="Mallez S."/>
            <person name="Becker A."/>
            <person name="Gohl D.M."/>
            <person name="Silverstein K.A.T."/>
            <person name="Koren S."/>
            <person name="Bechman K.B."/>
            <person name="Herman A."/>
            <person name="Abrahante J.E."/>
            <person name="Garbe J."/>
        </authorList>
    </citation>
    <scope>NUCLEOTIDE SEQUENCE</scope>
    <source>
        <strain evidence="2">Duluth1</strain>
        <tissue evidence="2">Whole animal</tissue>
    </source>
</reference>
<evidence type="ECO:0000313" key="2">
    <source>
        <dbReference type="EMBL" id="KAH3823756.1"/>
    </source>
</evidence>
<feature type="domain" description="KY-like immunoglobulin-like" evidence="1">
    <location>
        <begin position="1"/>
        <end position="49"/>
    </location>
</feature>
<dbReference type="AlphaFoldDB" id="A0A9D4GU82"/>
<comment type="caution">
    <text evidence="2">The sequence shown here is derived from an EMBL/GenBank/DDBJ whole genome shotgun (WGS) entry which is preliminary data.</text>
</comment>
<protein>
    <recommendedName>
        <fullName evidence="1">KY-like immunoglobulin-like domain-containing protein</fullName>
    </recommendedName>
</protein>
<reference evidence="2" key="1">
    <citation type="journal article" date="2019" name="bioRxiv">
        <title>The Genome of the Zebra Mussel, Dreissena polymorpha: A Resource for Invasive Species Research.</title>
        <authorList>
            <person name="McCartney M.A."/>
            <person name="Auch B."/>
            <person name="Kono T."/>
            <person name="Mallez S."/>
            <person name="Zhang Y."/>
            <person name="Obille A."/>
            <person name="Becker A."/>
            <person name="Abrahante J.E."/>
            <person name="Garbe J."/>
            <person name="Badalamenti J.P."/>
            <person name="Herman A."/>
            <person name="Mangelson H."/>
            <person name="Liachko I."/>
            <person name="Sullivan S."/>
            <person name="Sone E.D."/>
            <person name="Koren S."/>
            <person name="Silverstein K.A.T."/>
            <person name="Beckman K.B."/>
            <person name="Gohl D.M."/>
        </authorList>
    </citation>
    <scope>NUCLEOTIDE SEQUENCE</scope>
    <source>
        <strain evidence="2">Duluth1</strain>
        <tissue evidence="2">Whole animal</tissue>
    </source>
</reference>
<dbReference type="Pfam" id="PF23265">
    <property type="entry name" value="Ig-like_KY"/>
    <property type="match status" value="1"/>
</dbReference>